<keyword evidence="1" id="KW-0805">Transcription regulation</keyword>
<reference evidence="6" key="1">
    <citation type="journal article" date="2019" name="Int. J. Syst. Evol. Microbiol.">
        <title>The Global Catalogue of Microorganisms (GCM) 10K type strain sequencing project: providing services to taxonomists for standard genome sequencing and annotation.</title>
        <authorList>
            <consortium name="The Broad Institute Genomics Platform"/>
            <consortium name="The Broad Institute Genome Sequencing Center for Infectious Disease"/>
            <person name="Wu L."/>
            <person name="Ma J."/>
        </authorList>
    </citation>
    <scope>NUCLEOTIDE SEQUENCE [LARGE SCALE GENOMIC DNA]</scope>
    <source>
        <strain evidence="6">JCM 18126</strain>
    </source>
</reference>
<dbReference type="Proteomes" id="UP001501195">
    <property type="component" value="Unassembled WGS sequence"/>
</dbReference>
<dbReference type="RefSeq" id="WP_345711766.1">
    <property type="nucleotide sequence ID" value="NZ_BAABIL010000188.1"/>
</dbReference>
<accession>A0ABP9HMM7</accession>
<keyword evidence="3" id="KW-0804">Transcription</keyword>
<dbReference type="CDD" id="cd07377">
    <property type="entry name" value="WHTH_GntR"/>
    <property type="match status" value="1"/>
</dbReference>
<dbReference type="EMBL" id="BAABIL010000188">
    <property type="protein sequence ID" value="GAA4974380.1"/>
    <property type="molecule type" value="Genomic_DNA"/>
</dbReference>
<dbReference type="PROSITE" id="PS50949">
    <property type="entry name" value="HTH_GNTR"/>
    <property type="match status" value="1"/>
</dbReference>
<gene>
    <name evidence="5" type="ORF">GCM10023225_14520</name>
</gene>
<dbReference type="PANTHER" id="PTHR43537">
    <property type="entry name" value="TRANSCRIPTIONAL REGULATOR, GNTR FAMILY"/>
    <property type="match status" value="1"/>
</dbReference>
<evidence type="ECO:0000256" key="2">
    <source>
        <dbReference type="ARBA" id="ARBA00023125"/>
    </source>
</evidence>
<organism evidence="5 6">
    <name type="scientific">Kineococcus glutinatus</name>
    <dbReference type="NCBI Taxonomy" id="1070872"/>
    <lineage>
        <taxon>Bacteria</taxon>
        <taxon>Bacillati</taxon>
        <taxon>Actinomycetota</taxon>
        <taxon>Actinomycetes</taxon>
        <taxon>Kineosporiales</taxon>
        <taxon>Kineosporiaceae</taxon>
        <taxon>Kineococcus</taxon>
    </lineage>
</organism>
<dbReference type="InterPro" id="IPR036390">
    <property type="entry name" value="WH_DNA-bd_sf"/>
</dbReference>
<dbReference type="SUPFAM" id="SSF46785">
    <property type="entry name" value="Winged helix' DNA-binding domain"/>
    <property type="match status" value="1"/>
</dbReference>
<dbReference type="SMART" id="SM00895">
    <property type="entry name" value="FCD"/>
    <property type="match status" value="1"/>
</dbReference>
<evidence type="ECO:0000256" key="3">
    <source>
        <dbReference type="ARBA" id="ARBA00023163"/>
    </source>
</evidence>
<feature type="domain" description="HTH gntR-type" evidence="4">
    <location>
        <begin position="9"/>
        <end position="76"/>
    </location>
</feature>
<dbReference type="InterPro" id="IPR011711">
    <property type="entry name" value="GntR_C"/>
</dbReference>
<dbReference type="InterPro" id="IPR008920">
    <property type="entry name" value="TF_FadR/GntR_C"/>
</dbReference>
<dbReference type="PANTHER" id="PTHR43537:SF5">
    <property type="entry name" value="UXU OPERON TRANSCRIPTIONAL REGULATOR"/>
    <property type="match status" value="1"/>
</dbReference>
<dbReference type="Pfam" id="PF07729">
    <property type="entry name" value="FCD"/>
    <property type="match status" value="1"/>
</dbReference>
<dbReference type="Gene3D" id="1.20.120.530">
    <property type="entry name" value="GntR ligand-binding domain-like"/>
    <property type="match status" value="1"/>
</dbReference>
<dbReference type="SMART" id="SM00345">
    <property type="entry name" value="HTH_GNTR"/>
    <property type="match status" value="1"/>
</dbReference>
<keyword evidence="2" id="KW-0238">DNA-binding</keyword>
<dbReference type="InterPro" id="IPR000524">
    <property type="entry name" value="Tscrpt_reg_HTH_GntR"/>
</dbReference>
<evidence type="ECO:0000313" key="6">
    <source>
        <dbReference type="Proteomes" id="UP001501195"/>
    </source>
</evidence>
<evidence type="ECO:0000259" key="4">
    <source>
        <dbReference type="PROSITE" id="PS50949"/>
    </source>
</evidence>
<protein>
    <submittedName>
        <fullName evidence="5">GntR family transcriptional regulator</fullName>
    </submittedName>
</protein>
<evidence type="ECO:0000256" key="1">
    <source>
        <dbReference type="ARBA" id="ARBA00023015"/>
    </source>
</evidence>
<sequence length="217" mass="23090">MSSSATGTAGGQQAARSYLREAITRGELAPGHRLVETDLVDLIGVSRGAVRLALDALTAEGLVERVPHRGARVRRVSTAEAVAITECRMALEGLLAARAAQRAGDEQVAALREQLERMRRAVAAGELMRYSDLVQELYELIRACAAQPVAGALVERLRAQIVRHQFRLSLRPGRPQVSLAGLTAVVEAIAERNPDAAEAAVRAHLAGVAAALREPNG</sequence>
<comment type="caution">
    <text evidence="5">The sequence shown here is derived from an EMBL/GenBank/DDBJ whole genome shotgun (WGS) entry which is preliminary data.</text>
</comment>
<proteinExistence type="predicted"/>
<dbReference type="Gene3D" id="1.10.10.10">
    <property type="entry name" value="Winged helix-like DNA-binding domain superfamily/Winged helix DNA-binding domain"/>
    <property type="match status" value="1"/>
</dbReference>
<dbReference type="Pfam" id="PF00392">
    <property type="entry name" value="GntR"/>
    <property type="match status" value="1"/>
</dbReference>
<keyword evidence="6" id="KW-1185">Reference proteome</keyword>
<dbReference type="InterPro" id="IPR036388">
    <property type="entry name" value="WH-like_DNA-bd_sf"/>
</dbReference>
<dbReference type="SUPFAM" id="SSF48008">
    <property type="entry name" value="GntR ligand-binding domain-like"/>
    <property type="match status" value="1"/>
</dbReference>
<name>A0ABP9HMM7_9ACTN</name>
<evidence type="ECO:0000313" key="5">
    <source>
        <dbReference type="EMBL" id="GAA4974380.1"/>
    </source>
</evidence>